<keyword evidence="3 6" id="KW-0812">Transmembrane</keyword>
<evidence type="ECO:0000256" key="2">
    <source>
        <dbReference type="ARBA" id="ARBA00022448"/>
    </source>
</evidence>
<dbReference type="GO" id="GO:0005886">
    <property type="term" value="C:plasma membrane"/>
    <property type="evidence" value="ECO:0007669"/>
    <property type="project" value="UniProtKB-SubCell"/>
</dbReference>
<dbReference type="Pfam" id="PF00528">
    <property type="entry name" value="BPD_transp_1"/>
    <property type="match status" value="1"/>
</dbReference>
<protein>
    <submittedName>
        <fullName evidence="8">Osmoprotectant transport system permease protein</fullName>
    </submittedName>
</protein>
<evidence type="ECO:0000256" key="4">
    <source>
        <dbReference type="ARBA" id="ARBA00022989"/>
    </source>
</evidence>
<dbReference type="InterPro" id="IPR051204">
    <property type="entry name" value="ABC_transp_perm/SBD"/>
</dbReference>
<evidence type="ECO:0000256" key="6">
    <source>
        <dbReference type="RuleBase" id="RU363032"/>
    </source>
</evidence>
<feature type="domain" description="ABC transmembrane type-1" evidence="7">
    <location>
        <begin position="26"/>
        <end position="205"/>
    </location>
</feature>
<dbReference type="InterPro" id="IPR035906">
    <property type="entry name" value="MetI-like_sf"/>
</dbReference>
<dbReference type="FunFam" id="1.10.3720.10:FF:000001">
    <property type="entry name" value="Glycine betaine ABC transporter, permease"/>
    <property type="match status" value="1"/>
</dbReference>
<dbReference type="SUPFAM" id="SSF161098">
    <property type="entry name" value="MetI-like"/>
    <property type="match status" value="1"/>
</dbReference>
<name>A0A1H3IJ24_9EURY</name>
<feature type="transmembrane region" description="Helical" evidence="6">
    <location>
        <begin position="73"/>
        <end position="101"/>
    </location>
</feature>
<dbReference type="Proteomes" id="UP000199170">
    <property type="component" value="Unassembled WGS sequence"/>
</dbReference>
<accession>A0A1H3IJ24</accession>
<dbReference type="PANTHER" id="PTHR30177:SF4">
    <property type="entry name" value="OSMOPROTECTANT IMPORT PERMEASE PROTEIN OSMW"/>
    <property type="match status" value="1"/>
</dbReference>
<proteinExistence type="inferred from homology"/>
<dbReference type="PROSITE" id="PS50928">
    <property type="entry name" value="ABC_TM1"/>
    <property type="match status" value="1"/>
</dbReference>
<dbReference type="CDD" id="cd06261">
    <property type="entry name" value="TM_PBP2"/>
    <property type="match status" value="1"/>
</dbReference>
<keyword evidence="2 6" id="KW-0813">Transport</keyword>
<feature type="transmembrane region" description="Helical" evidence="6">
    <location>
        <begin position="188"/>
        <end position="208"/>
    </location>
</feature>
<dbReference type="EMBL" id="FNPB01000010">
    <property type="protein sequence ID" value="SDY27269.1"/>
    <property type="molecule type" value="Genomic_DNA"/>
</dbReference>
<evidence type="ECO:0000256" key="1">
    <source>
        <dbReference type="ARBA" id="ARBA00004141"/>
    </source>
</evidence>
<sequence length="224" mass="23245">MAGVISTSLSGIRYLLDNLPEFWQLLAEHLVLVVASEIIAISIAVPLGVIAARHEKLKSPILSVGNVAQTVPPLAIIALMFPILGLGFLPSFVALFIYALLPVLVNTITGLESVDEGTIDAAKGMGMTQNERLTKIRFPLALPIIFAGIRTSTVINVGTAYLAFFIGGGGLGAWVISGINLFNMPQVFAGAISGAVLAISLDLLLAAVESRLGNSGPASAQVAA</sequence>
<feature type="transmembrane region" description="Helical" evidence="6">
    <location>
        <begin position="30"/>
        <end position="52"/>
    </location>
</feature>
<feature type="transmembrane region" description="Helical" evidence="6">
    <location>
        <begin position="162"/>
        <end position="182"/>
    </location>
</feature>
<evidence type="ECO:0000313" key="8">
    <source>
        <dbReference type="EMBL" id="SDY27269.1"/>
    </source>
</evidence>
<reference evidence="9" key="1">
    <citation type="submission" date="2016-10" db="EMBL/GenBank/DDBJ databases">
        <authorList>
            <person name="Varghese N."/>
            <person name="Submissions S."/>
        </authorList>
    </citation>
    <scope>NUCLEOTIDE SEQUENCE [LARGE SCALE GENOMIC DNA]</scope>
    <source>
        <strain evidence="9">CGMCC 1.10118</strain>
    </source>
</reference>
<dbReference type="PANTHER" id="PTHR30177">
    <property type="entry name" value="GLYCINE BETAINE/L-PROLINE TRANSPORT SYSTEM PERMEASE PROTEIN PROW"/>
    <property type="match status" value="1"/>
</dbReference>
<dbReference type="OrthoDB" id="214012at2157"/>
<evidence type="ECO:0000256" key="3">
    <source>
        <dbReference type="ARBA" id="ARBA00022692"/>
    </source>
</evidence>
<dbReference type="STRING" id="660517.SAMN04487946_1108"/>
<comment type="subcellular location">
    <subcellularLocation>
        <location evidence="6">Cell membrane</location>
        <topology evidence="6">Multi-pass membrane protein</topology>
    </subcellularLocation>
    <subcellularLocation>
        <location evidence="1">Membrane</location>
        <topology evidence="1">Multi-pass membrane protein</topology>
    </subcellularLocation>
</comment>
<dbReference type="AlphaFoldDB" id="A0A1H3IJ24"/>
<keyword evidence="5 6" id="KW-0472">Membrane</keyword>
<keyword evidence="4 6" id="KW-1133">Transmembrane helix</keyword>
<comment type="similarity">
    <text evidence="6">Belongs to the binding-protein-dependent transport system permease family.</text>
</comment>
<dbReference type="RefSeq" id="WP_089768209.1">
    <property type="nucleotide sequence ID" value="NZ_FNPB01000010.1"/>
</dbReference>
<evidence type="ECO:0000313" key="9">
    <source>
        <dbReference type="Proteomes" id="UP000199170"/>
    </source>
</evidence>
<dbReference type="Gene3D" id="1.10.3720.10">
    <property type="entry name" value="MetI-like"/>
    <property type="match status" value="1"/>
</dbReference>
<keyword evidence="9" id="KW-1185">Reference proteome</keyword>
<gene>
    <name evidence="8" type="ORF">SAMN04487946_1108</name>
</gene>
<dbReference type="GO" id="GO:0055085">
    <property type="term" value="P:transmembrane transport"/>
    <property type="evidence" value="ECO:0007669"/>
    <property type="project" value="InterPro"/>
</dbReference>
<dbReference type="InterPro" id="IPR000515">
    <property type="entry name" value="MetI-like"/>
</dbReference>
<evidence type="ECO:0000259" key="7">
    <source>
        <dbReference type="PROSITE" id="PS50928"/>
    </source>
</evidence>
<dbReference type="GO" id="GO:0031460">
    <property type="term" value="P:glycine betaine transport"/>
    <property type="evidence" value="ECO:0007669"/>
    <property type="project" value="TreeGrafter"/>
</dbReference>
<organism evidence="8 9">
    <name type="scientific">Halobellus clavatus</name>
    <dbReference type="NCBI Taxonomy" id="660517"/>
    <lineage>
        <taxon>Archaea</taxon>
        <taxon>Methanobacteriati</taxon>
        <taxon>Methanobacteriota</taxon>
        <taxon>Stenosarchaea group</taxon>
        <taxon>Halobacteria</taxon>
        <taxon>Halobacteriales</taxon>
        <taxon>Haloferacaceae</taxon>
        <taxon>Halobellus</taxon>
    </lineage>
</organism>
<evidence type="ECO:0000256" key="5">
    <source>
        <dbReference type="ARBA" id="ARBA00023136"/>
    </source>
</evidence>